<accession>A0A858ZPY5</accession>
<evidence type="ECO:0000256" key="3">
    <source>
        <dbReference type="ARBA" id="ARBA00022679"/>
    </source>
</evidence>
<dbReference type="SUPFAM" id="SSF52540">
    <property type="entry name" value="P-loop containing nucleoside triphosphate hydrolases"/>
    <property type="match status" value="1"/>
</dbReference>
<protein>
    <recommendedName>
        <fullName evidence="2">non-specific protein-tyrosine kinase</fullName>
        <ecNumber evidence="2">2.7.10.2</ecNumber>
    </recommendedName>
</protein>
<proteinExistence type="inferred from homology"/>
<dbReference type="InterPro" id="IPR050445">
    <property type="entry name" value="Bact_polysacc_biosynth/exp"/>
</dbReference>
<evidence type="ECO:0000256" key="4">
    <source>
        <dbReference type="ARBA" id="ARBA00022741"/>
    </source>
</evidence>
<gene>
    <name evidence="10" type="ORF">HF896_04360</name>
</gene>
<name>A0A858ZPY5_9BURK</name>
<dbReference type="AlphaFoldDB" id="A0A858ZPY5"/>
<evidence type="ECO:0000256" key="1">
    <source>
        <dbReference type="ARBA" id="ARBA00007316"/>
    </source>
</evidence>
<dbReference type="InterPro" id="IPR005702">
    <property type="entry name" value="Wzc-like_C"/>
</dbReference>
<keyword evidence="7" id="KW-0829">Tyrosine-protein kinase</keyword>
<evidence type="ECO:0000256" key="5">
    <source>
        <dbReference type="ARBA" id="ARBA00022777"/>
    </source>
</evidence>
<reference evidence="10 11" key="1">
    <citation type="submission" date="2020-05" db="EMBL/GenBank/DDBJ databases">
        <title>Complete genome sequence of Alicycliphilus denitrificans DP3.</title>
        <authorList>
            <person name="Chen X."/>
        </authorList>
    </citation>
    <scope>NUCLEOTIDE SEQUENCE [LARGE SCALE GENOMIC DNA]</scope>
    <source>
        <strain evidence="10 11">DP3</strain>
    </source>
</reference>
<dbReference type="InterPro" id="IPR025669">
    <property type="entry name" value="AAA_dom"/>
</dbReference>
<keyword evidence="5 10" id="KW-0418">Kinase</keyword>
<evidence type="ECO:0000259" key="9">
    <source>
        <dbReference type="Pfam" id="PF13614"/>
    </source>
</evidence>
<evidence type="ECO:0000313" key="11">
    <source>
        <dbReference type="Proteomes" id="UP000500755"/>
    </source>
</evidence>
<comment type="catalytic activity">
    <reaction evidence="8">
        <text>L-tyrosyl-[protein] + ATP = O-phospho-L-tyrosyl-[protein] + ADP + H(+)</text>
        <dbReference type="Rhea" id="RHEA:10596"/>
        <dbReference type="Rhea" id="RHEA-COMP:10136"/>
        <dbReference type="Rhea" id="RHEA-COMP:20101"/>
        <dbReference type="ChEBI" id="CHEBI:15378"/>
        <dbReference type="ChEBI" id="CHEBI:30616"/>
        <dbReference type="ChEBI" id="CHEBI:46858"/>
        <dbReference type="ChEBI" id="CHEBI:61978"/>
        <dbReference type="ChEBI" id="CHEBI:456216"/>
        <dbReference type="EC" id="2.7.10.2"/>
    </reaction>
</comment>
<dbReference type="GO" id="GO:0004713">
    <property type="term" value="F:protein tyrosine kinase activity"/>
    <property type="evidence" value="ECO:0007669"/>
    <property type="project" value="TreeGrafter"/>
</dbReference>
<organism evidence="10 11">
    <name type="scientific">Alicycliphilus denitrificans</name>
    <dbReference type="NCBI Taxonomy" id="179636"/>
    <lineage>
        <taxon>Bacteria</taxon>
        <taxon>Pseudomonadati</taxon>
        <taxon>Pseudomonadota</taxon>
        <taxon>Betaproteobacteria</taxon>
        <taxon>Burkholderiales</taxon>
        <taxon>Comamonadaceae</taxon>
        <taxon>Alicycliphilus</taxon>
    </lineage>
</organism>
<evidence type="ECO:0000256" key="2">
    <source>
        <dbReference type="ARBA" id="ARBA00011903"/>
    </source>
</evidence>
<dbReference type="CDD" id="cd05387">
    <property type="entry name" value="BY-kinase"/>
    <property type="match status" value="1"/>
</dbReference>
<dbReference type="EMBL" id="CP051298">
    <property type="protein sequence ID" value="QKD42883.1"/>
    <property type="molecule type" value="Genomic_DNA"/>
</dbReference>
<feature type="domain" description="AAA" evidence="9">
    <location>
        <begin position="119"/>
        <end position="279"/>
    </location>
</feature>
<dbReference type="Gene3D" id="3.40.50.300">
    <property type="entry name" value="P-loop containing nucleotide triphosphate hydrolases"/>
    <property type="match status" value="1"/>
</dbReference>
<dbReference type="GO" id="GO:0005886">
    <property type="term" value="C:plasma membrane"/>
    <property type="evidence" value="ECO:0007669"/>
    <property type="project" value="TreeGrafter"/>
</dbReference>
<evidence type="ECO:0000313" key="10">
    <source>
        <dbReference type="EMBL" id="QKD42883.1"/>
    </source>
</evidence>
<evidence type="ECO:0000256" key="8">
    <source>
        <dbReference type="ARBA" id="ARBA00051245"/>
    </source>
</evidence>
<comment type="similarity">
    <text evidence="1">Belongs to the CpsD/CapB family.</text>
</comment>
<dbReference type="InterPro" id="IPR027417">
    <property type="entry name" value="P-loop_NTPase"/>
</dbReference>
<keyword evidence="6" id="KW-0067">ATP-binding</keyword>
<sequence>MTSSIEKAAQRLEQLRKAGVSLAGDKGRPTEAAAQESAYLPEHAAHFAGMDSVEAQAAAHSKPGTKTVQIDLTALGASGFVTPNAPRSVTTEQYRVIKRPLLENATGKGASLVAHGNLIMVTSALPGEGKSFTAINLAMSLAMELDHTVMLVDADVTCPSVMTKLGLPPAAGLLDVLQDDKIKLSDVLLRTNVDKLTLLPAGLPHPRATELLASDAMTSLLDEMGKRYSDRIIIFDSPPLLLTTEARVLAGHMGQVVIVVQAEKTLQSQVEHALSTIESCPIKLMVLNQVRSSGLGAYGYGYGYGHERMVGERGPATAAA</sequence>
<dbReference type="Pfam" id="PF13614">
    <property type="entry name" value="AAA_31"/>
    <property type="match status" value="1"/>
</dbReference>
<dbReference type="PANTHER" id="PTHR32309:SF13">
    <property type="entry name" value="FERRIC ENTEROBACTIN TRANSPORT PROTEIN FEPE"/>
    <property type="match status" value="1"/>
</dbReference>
<dbReference type="NCBIfam" id="TIGR03018">
    <property type="entry name" value="pepcterm_TyrKin"/>
    <property type="match status" value="1"/>
</dbReference>
<dbReference type="RefSeq" id="WP_013517631.1">
    <property type="nucleotide sequence ID" value="NZ_CP051298.1"/>
</dbReference>
<evidence type="ECO:0000256" key="7">
    <source>
        <dbReference type="ARBA" id="ARBA00023137"/>
    </source>
</evidence>
<keyword evidence="4" id="KW-0547">Nucleotide-binding</keyword>
<dbReference type="Proteomes" id="UP000500755">
    <property type="component" value="Chromosome"/>
</dbReference>
<dbReference type="PANTHER" id="PTHR32309">
    <property type="entry name" value="TYROSINE-PROTEIN KINASE"/>
    <property type="match status" value="1"/>
</dbReference>
<dbReference type="EC" id="2.7.10.2" evidence="2"/>
<evidence type="ECO:0000256" key="6">
    <source>
        <dbReference type="ARBA" id="ARBA00022840"/>
    </source>
</evidence>
<keyword evidence="3" id="KW-0808">Transferase</keyword>